<dbReference type="HOGENOM" id="CLU_1497281_0_0_1"/>
<dbReference type="Proteomes" id="UP000008383">
    <property type="component" value="Unassembled WGS sequence"/>
</dbReference>
<organism evidence="2 3">
    <name type="scientific">Trichophyton verrucosum (strain HKI 0517)</name>
    <dbReference type="NCBI Taxonomy" id="663202"/>
    <lineage>
        <taxon>Eukaryota</taxon>
        <taxon>Fungi</taxon>
        <taxon>Dikarya</taxon>
        <taxon>Ascomycota</taxon>
        <taxon>Pezizomycotina</taxon>
        <taxon>Eurotiomycetes</taxon>
        <taxon>Eurotiomycetidae</taxon>
        <taxon>Onygenales</taxon>
        <taxon>Arthrodermataceae</taxon>
        <taxon>Trichophyton</taxon>
    </lineage>
</organism>
<sequence>MALRCDLLELRRVTFHPILDQTIEQRTNKSNPSTKPVTITAYPRDLFLPLDRHLLDTKLLGSLSTGCNMVIPFVSLSHFLFSLSLVFVPFISALTLLLFLGSVGSASLLALLSFLLHTPLLLLSLAGFNASFSSPFLPLPGLVADADDDEHTPFSLLLFPFLPLHLFSFVSWDYGLIDQR</sequence>
<comment type="caution">
    <text evidence="2">The sequence shown here is derived from an EMBL/GenBank/DDBJ whole genome shotgun (WGS) entry which is preliminary data.</text>
</comment>
<proteinExistence type="predicted"/>
<evidence type="ECO:0000256" key="1">
    <source>
        <dbReference type="SAM" id="Phobius"/>
    </source>
</evidence>
<dbReference type="GeneID" id="9581868"/>
<protein>
    <submittedName>
        <fullName evidence="2">Uncharacterized protein</fullName>
    </submittedName>
</protein>
<keyword evidence="1" id="KW-1133">Transmembrane helix</keyword>
<evidence type="ECO:0000313" key="2">
    <source>
        <dbReference type="EMBL" id="EFE45021.1"/>
    </source>
</evidence>
<feature type="transmembrane region" description="Helical" evidence="1">
    <location>
        <begin position="79"/>
        <end position="101"/>
    </location>
</feature>
<dbReference type="RefSeq" id="XP_003025632.1">
    <property type="nucleotide sequence ID" value="XM_003025586.1"/>
</dbReference>
<name>D4CZF7_TRIVH</name>
<gene>
    <name evidence="2" type="ORF">TRV_00199</name>
</gene>
<keyword evidence="3" id="KW-1185">Reference proteome</keyword>
<dbReference type="AlphaFoldDB" id="D4CZF7"/>
<reference evidence="3" key="1">
    <citation type="journal article" date="2011" name="Genome Biol.">
        <title>Comparative and functional genomics provide insights into the pathogenicity of dermatophytic fungi.</title>
        <authorList>
            <person name="Burmester A."/>
            <person name="Shelest E."/>
            <person name="Gloeckner G."/>
            <person name="Heddergott C."/>
            <person name="Schindler S."/>
            <person name="Staib P."/>
            <person name="Heidel A."/>
            <person name="Felder M."/>
            <person name="Petzold A."/>
            <person name="Szafranski K."/>
            <person name="Feuermann M."/>
            <person name="Pedruzzi I."/>
            <person name="Priebe S."/>
            <person name="Groth M."/>
            <person name="Winkler R."/>
            <person name="Li W."/>
            <person name="Kniemeyer O."/>
            <person name="Schroeckh V."/>
            <person name="Hertweck C."/>
            <person name="Hube B."/>
            <person name="White T.C."/>
            <person name="Platzer M."/>
            <person name="Guthke R."/>
            <person name="Heitman J."/>
            <person name="Woestemeyer J."/>
            <person name="Zipfel P.F."/>
            <person name="Monod M."/>
            <person name="Brakhage A.A."/>
        </authorList>
    </citation>
    <scope>NUCLEOTIDE SEQUENCE [LARGE SCALE GENOMIC DNA]</scope>
    <source>
        <strain evidence="3">HKI 0517</strain>
    </source>
</reference>
<dbReference type="KEGG" id="tve:TRV_00199"/>
<keyword evidence="1" id="KW-0472">Membrane</keyword>
<accession>D4CZF7</accession>
<keyword evidence="1" id="KW-0812">Transmembrane</keyword>
<dbReference type="EMBL" id="ACYE01000013">
    <property type="protein sequence ID" value="EFE45021.1"/>
    <property type="molecule type" value="Genomic_DNA"/>
</dbReference>
<evidence type="ECO:0000313" key="3">
    <source>
        <dbReference type="Proteomes" id="UP000008383"/>
    </source>
</evidence>
<feature type="transmembrane region" description="Helical" evidence="1">
    <location>
        <begin position="108"/>
        <end position="132"/>
    </location>
</feature>
<feature type="transmembrane region" description="Helical" evidence="1">
    <location>
        <begin position="152"/>
        <end position="172"/>
    </location>
</feature>